<dbReference type="GO" id="GO:0032259">
    <property type="term" value="P:methylation"/>
    <property type="evidence" value="ECO:0007669"/>
    <property type="project" value="InterPro"/>
</dbReference>
<organism evidence="4 5">
    <name type="scientific">Limnoglobus roseus</name>
    <dbReference type="NCBI Taxonomy" id="2598579"/>
    <lineage>
        <taxon>Bacteria</taxon>
        <taxon>Pseudomonadati</taxon>
        <taxon>Planctomycetota</taxon>
        <taxon>Planctomycetia</taxon>
        <taxon>Gemmatales</taxon>
        <taxon>Gemmataceae</taxon>
        <taxon>Limnoglobus</taxon>
    </lineage>
</organism>
<dbReference type="Proteomes" id="UP000324974">
    <property type="component" value="Chromosome"/>
</dbReference>
<dbReference type="InterPro" id="IPR002052">
    <property type="entry name" value="DNA_methylase_N6_adenine_CS"/>
</dbReference>
<evidence type="ECO:0000313" key="4">
    <source>
        <dbReference type="EMBL" id="QEL19294.1"/>
    </source>
</evidence>
<evidence type="ECO:0000259" key="3">
    <source>
        <dbReference type="Pfam" id="PF19587"/>
    </source>
</evidence>
<reference evidence="5" key="1">
    <citation type="submission" date="2019-08" db="EMBL/GenBank/DDBJ databases">
        <title>Limnoglobus roseus gen. nov., sp. nov., a novel freshwater planctomycete with a giant genome from the family Gemmataceae.</title>
        <authorList>
            <person name="Kulichevskaya I.S."/>
            <person name="Naumoff D.G."/>
            <person name="Miroshnikov K."/>
            <person name="Ivanova A."/>
            <person name="Philippov D.A."/>
            <person name="Hakobyan A."/>
            <person name="Rijpstra I.C."/>
            <person name="Sinninghe Damste J.S."/>
            <person name="Liesack W."/>
            <person name="Dedysh S.N."/>
        </authorList>
    </citation>
    <scope>NUCLEOTIDE SEQUENCE [LARGE SCALE GENOMIC DNA]</scope>
    <source>
        <strain evidence="5">PX52</strain>
    </source>
</reference>
<proteinExistence type="predicted"/>
<dbReference type="GO" id="GO:0003676">
    <property type="term" value="F:nucleic acid binding"/>
    <property type="evidence" value="ECO:0007669"/>
    <property type="project" value="InterPro"/>
</dbReference>
<dbReference type="Pfam" id="PF13708">
    <property type="entry name" value="DUF4942"/>
    <property type="match status" value="1"/>
</dbReference>
<evidence type="ECO:0000259" key="2">
    <source>
        <dbReference type="Pfam" id="PF13708"/>
    </source>
</evidence>
<dbReference type="InterPro" id="IPR029063">
    <property type="entry name" value="SAM-dependent_MTases_sf"/>
</dbReference>
<accession>A0A5C1APY4</accession>
<feature type="domain" description="DUF4942" evidence="2">
    <location>
        <begin position="83"/>
        <end position="273"/>
    </location>
</feature>
<dbReference type="InterPro" id="IPR031339">
    <property type="entry name" value="DUF4942"/>
</dbReference>
<evidence type="ECO:0000256" key="1">
    <source>
        <dbReference type="SAM" id="MobiDB-lite"/>
    </source>
</evidence>
<evidence type="ECO:0000313" key="5">
    <source>
        <dbReference type="Proteomes" id="UP000324974"/>
    </source>
</evidence>
<gene>
    <name evidence="4" type="ORF">PX52LOC_06358</name>
</gene>
<name>A0A5C1APY4_9BACT</name>
<dbReference type="OrthoDB" id="291479at2"/>
<dbReference type="PROSITE" id="PS00092">
    <property type="entry name" value="N6_MTASE"/>
    <property type="match status" value="1"/>
</dbReference>
<dbReference type="Gene3D" id="3.40.50.150">
    <property type="entry name" value="Vaccinia Virus protein VP39"/>
    <property type="match status" value="1"/>
</dbReference>
<sequence>MQCELNSSIEQESTAQDNGSQLAMLRRLPDVIAEYDEKKAALPDAVAAFEAAGSAVKLAACVGGTWGETSIETGSVYESRLAESLLKSAWRHIYRGLRIDSIASAADKRRFDQAMTTPAPFTLENIRATFGDFLLNPRANILRGLAEVFCDLDQAYKSHDKVKIGVVGLPKRVIISGCSSSCGWGQDKLRDVLNALAAYQRKPLTTYQELTALFKTENALLVEWKATDHQGTEMTYPARGVRLRRFSNGNGHLFFEPDALRDINMALAEYYGDVLADCTEEKPTERRAGTEVSKDLQYYPTPAAVVERVLGDVYIRQGERVLEPSCGCGRFLDALRQAGADAVGVEVDPGRAAMARSKGHRVMLANFLETVPTGDYDHVVMNPPFYGKHYAKHVNHALKFLKPGGKLTAILPVTARYDHGLLDGRWSDLPVGSFSESGTNINTTVLAMWAAA</sequence>
<dbReference type="KEGG" id="lrs:PX52LOC_06358"/>
<keyword evidence="5" id="KW-1185">Reference proteome</keyword>
<protein>
    <submittedName>
        <fullName evidence="4">Uncharacterized protein</fullName>
    </submittedName>
</protein>
<dbReference type="GO" id="GO:0008168">
    <property type="term" value="F:methyltransferase activity"/>
    <property type="evidence" value="ECO:0007669"/>
    <property type="project" value="InterPro"/>
</dbReference>
<dbReference type="InterPro" id="IPR046076">
    <property type="entry name" value="DUF6094"/>
</dbReference>
<dbReference type="AlphaFoldDB" id="A0A5C1APY4"/>
<feature type="region of interest" description="Disordered" evidence="1">
    <location>
        <begin position="1"/>
        <end position="20"/>
    </location>
</feature>
<dbReference type="EMBL" id="CP042425">
    <property type="protein sequence ID" value="QEL19294.1"/>
    <property type="molecule type" value="Genomic_DNA"/>
</dbReference>
<dbReference type="PRINTS" id="PR00507">
    <property type="entry name" value="N12N6MTFRASE"/>
</dbReference>
<dbReference type="CDD" id="cd02440">
    <property type="entry name" value="AdoMet_MTases"/>
    <property type="match status" value="1"/>
</dbReference>
<feature type="domain" description="DUF6094" evidence="3">
    <location>
        <begin position="296"/>
        <end position="386"/>
    </location>
</feature>
<dbReference type="SUPFAM" id="SSF53335">
    <property type="entry name" value="S-adenosyl-L-methionine-dependent methyltransferases"/>
    <property type="match status" value="1"/>
</dbReference>
<dbReference type="Pfam" id="PF19587">
    <property type="entry name" value="DUF6094"/>
    <property type="match status" value="1"/>
</dbReference>